<keyword evidence="2 3" id="KW-0812">Transmembrane</keyword>
<dbReference type="OrthoDB" id="8521018at2"/>
<keyword evidence="2" id="KW-1003">Cell membrane</keyword>
<dbReference type="Proteomes" id="UP000214603">
    <property type="component" value="Unassembled WGS sequence"/>
</dbReference>
<dbReference type="EMBL" id="NJIH01000010">
    <property type="protein sequence ID" value="OWT56690.1"/>
    <property type="molecule type" value="Genomic_DNA"/>
</dbReference>
<comment type="function">
    <text evidence="1">Essential cell division protein that stabilizes the FtsZ protofilaments by cross-linking them and that serves as a cytoplasmic membrane anchor for the Z ring. Also required for the recruitment to the septal ring of downstream cell division proteins.</text>
</comment>
<comment type="caution">
    <text evidence="5">The sequence shown here is derived from an EMBL/GenBank/DDBJ whole genome shotgun (WGS) entry which is preliminary data.</text>
</comment>
<organism evidence="5 6">
    <name type="scientific">Candidimonas nitroreducens</name>
    <dbReference type="NCBI Taxonomy" id="683354"/>
    <lineage>
        <taxon>Bacteria</taxon>
        <taxon>Pseudomonadati</taxon>
        <taxon>Pseudomonadota</taxon>
        <taxon>Betaproteobacteria</taxon>
        <taxon>Burkholderiales</taxon>
        <taxon>Alcaligenaceae</taxon>
        <taxon>Candidimonas</taxon>
    </lineage>
</organism>
<dbReference type="InterPro" id="IPR036765">
    <property type="entry name" value="ZipA_FtsZ-bd_C_sf"/>
</dbReference>
<dbReference type="RefSeq" id="WP_088604698.1">
    <property type="nucleotide sequence ID" value="NZ_NJIH01000010.1"/>
</dbReference>
<dbReference type="GO" id="GO:0090529">
    <property type="term" value="P:cell septum assembly"/>
    <property type="evidence" value="ECO:0007669"/>
    <property type="project" value="InterPro"/>
</dbReference>
<keyword evidence="2 3" id="KW-0472">Membrane</keyword>
<name>A0A225M9C9_9BURK</name>
<comment type="similarity">
    <text evidence="1">Belongs to the ZipA family.</text>
</comment>
<dbReference type="AlphaFoldDB" id="A0A225M9C9"/>
<evidence type="ECO:0000259" key="4">
    <source>
        <dbReference type="SMART" id="SM00771"/>
    </source>
</evidence>
<keyword evidence="2" id="KW-0997">Cell inner membrane</keyword>
<reference evidence="6" key="1">
    <citation type="submission" date="2017-06" db="EMBL/GenBank/DDBJ databases">
        <title>Herbaspirillum phytohormonus sp. nov., isolated from the root nodule of Robinia pseudoacacia in lead-zinc mine.</title>
        <authorList>
            <person name="Fan M."/>
            <person name="Lin Y."/>
        </authorList>
    </citation>
    <scope>NUCLEOTIDE SEQUENCE [LARGE SCALE GENOMIC DNA]</scope>
    <source>
        <strain evidence="6">SC-089</strain>
    </source>
</reference>
<evidence type="ECO:0000313" key="6">
    <source>
        <dbReference type="Proteomes" id="UP000214603"/>
    </source>
</evidence>
<dbReference type="GO" id="GO:0005886">
    <property type="term" value="C:plasma membrane"/>
    <property type="evidence" value="ECO:0007669"/>
    <property type="project" value="UniProtKB-SubCell"/>
</dbReference>
<feature type="domain" description="ZipA C-terminal FtsZ-binding" evidence="4">
    <location>
        <begin position="201"/>
        <end position="321"/>
    </location>
</feature>
<accession>A0A225M9C9</accession>
<comment type="subcellular location">
    <subcellularLocation>
        <location evidence="2">Cell inner membrane</location>
        <topology evidence="2">Single-pass type I membrane protein</topology>
    </subcellularLocation>
</comment>
<sequence length="345" mass="37414">MSDLQIGLVSLGVVLILVVVLFNWWQDRRIHRKMQEHFPEAVEDPLMGDMPQPGVRREPGLGAFAPLAAGQGGDAAADDEVEVDPACEVVIDISFHQPVPSDQLYAAVQGVQKVGNKPVRIFAEREGGGHRARLRADESYTSMQLAVLLANRGGPLTDIEWSHLWGIAQGLAERFEGSVEGPEQGPVLSRARQLDELCAGLDAQVALALRLGGTRPVHELTRVAKDAGFLAYGRQLAWMAESGIPRFTLLLDGVHVGEVQSAGADRVDLLLDLPNSPADEQAFSRMASVGRDLAARLHAELVDDQGKPVAESADHTIDQRLYELYGKLDQAGFPAGTERTLRVFS</sequence>
<dbReference type="InterPro" id="IPR007449">
    <property type="entry name" value="ZipA_FtsZ-bd_C"/>
</dbReference>
<protein>
    <recommendedName>
        <fullName evidence="1">Cell division protein ZipA</fullName>
    </recommendedName>
</protein>
<keyword evidence="6" id="KW-1185">Reference proteome</keyword>
<gene>
    <name evidence="5" type="ORF">CEY11_17420</name>
</gene>
<evidence type="ECO:0000256" key="3">
    <source>
        <dbReference type="SAM" id="Phobius"/>
    </source>
</evidence>
<keyword evidence="1" id="KW-0132">Cell division</keyword>
<proteinExistence type="inferred from homology"/>
<keyword evidence="1" id="KW-0131">Cell cycle</keyword>
<evidence type="ECO:0000256" key="2">
    <source>
        <dbReference type="RuleBase" id="RU003613"/>
    </source>
</evidence>
<feature type="transmembrane region" description="Helical" evidence="3">
    <location>
        <begin position="6"/>
        <end position="25"/>
    </location>
</feature>
<dbReference type="SUPFAM" id="SSF64383">
    <property type="entry name" value="Cell-division protein ZipA, C-terminal domain"/>
    <property type="match status" value="1"/>
</dbReference>
<dbReference type="SMART" id="SM00771">
    <property type="entry name" value="ZipA_C"/>
    <property type="match status" value="1"/>
</dbReference>
<evidence type="ECO:0000256" key="1">
    <source>
        <dbReference type="RuleBase" id="RU003612"/>
    </source>
</evidence>
<dbReference type="Pfam" id="PF04354">
    <property type="entry name" value="ZipA_C"/>
    <property type="match status" value="1"/>
</dbReference>
<keyword evidence="3" id="KW-1133">Transmembrane helix</keyword>
<dbReference type="Gene3D" id="3.30.1400.10">
    <property type="entry name" value="ZipA, C-terminal FtsZ-binding domain"/>
    <property type="match status" value="1"/>
</dbReference>
<evidence type="ECO:0000313" key="5">
    <source>
        <dbReference type="EMBL" id="OWT56690.1"/>
    </source>
</evidence>